<sequence>MKDIVPDTLPLRPPGEVMRLARMGAMMPTRLSFLRVLVRRLCAERAVITRVHWDMTPDGYGRAVYSVDLGGHTYSLVAISNDLPTDQRSDRVIATAWDAAFVLYDGTPNVSEIKRIAAQAPLQEAGRFGPRDLVLSRANKSVRMWDATVGALRAGNQPDAAMIRDIGYLMRTTAVYGNGKFGIADRHLIEDRPGLSGAFAAEMLAVYLIRHFTLDLVEHVAGAPLDTRLARHFGVGNATGLGMAPFLVTHPVLFNNWMLARETAFARVRALDHLSAARRARIESLADRAGQHIAEWHVPAADHDATLRDLEREWAAFRPQFDALTDAQPIDALWRAAQRQSVALQELLIALLIEAFPDEVDGLADCMGDPFGALTTPFSGTDALGRAIDTDWQWALEQDYADADACRRFWYVSEAKLEPRLGDRFAESGAELETPLMLRAGSWHCAQVCPRRIALFPRSLPIIPNMPTQSPAWRHWRVTPTPKSATT</sequence>
<protein>
    <submittedName>
        <fullName evidence="1">Uncharacterized protein</fullName>
    </submittedName>
</protein>
<accession>A0ABW8UWY2</accession>
<comment type="caution">
    <text evidence="1">The sequence shown here is derived from an EMBL/GenBank/DDBJ whole genome shotgun (WGS) entry which is preliminary data.</text>
</comment>
<dbReference type="RefSeq" id="WP_407592295.1">
    <property type="nucleotide sequence ID" value="NZ_JBHDIY010000002.1"/>
</dbReference>
<organism evidence="1 2">
    <name type="scientific">Tateyamaria armeniaca</name>
    <dbReference type="NCBI Taxonomy" id="2518930"/>
    <lineage>
        <taxon>Bacteria</taxon>
        <taxon>Pseudomonadati</taxon>
        <taxon>Pseudomonadota</taxon>
        <taxon>Alphaproteobacteria</taxon>
        <taxon>Rhodobacterales</taxon>
        <taxon>Roseobacteraceae</taxon>
        <taxon>Tateyamaria</taxon>
    </lineage>
</organism>
<name>A0ABW8UWY2_9RHOB</name>
<keyword evidence="2" id="KW-1185">Reference proteome</keyword>
<reference evidence="1 2" key="1">
    <citation type="submission" date="2024-08" db="EMBL/GenBank/DDBJ databases">
        <title>Tateyamaria sp. nov., isolated from marine algae.</title>
        <authorList>
            <person name="Choi B.J."/>
            <person name="Kim J.M."/>
            <person name="Lee J.K."/>
            <person name="Choi D.G."/>
            <person name="Bayburt H."/>
            <person name="Baek J.H."/>
            <person name="Han D.M."/>
            <person name="Jeon C.O."/>
        </authorList>
    </citation>
    <scope>NUCLEOTIDE SEQUENCE [LARGE SCALE GENOMIC DNA]</scope>
    <source>
        <strain evidence="1 2">KMU-156</strain>
    </source>
</reference>
<gene>
    <name evidence="1" type="ORF">ACERZ8_11340</name>
</gene>
<evidence type="ECO:0000313" key="2">
    <source>
        <dbReference type="Proteomes" id="UP001627408"/>
    </source>
</evidence>
<proteinExistence type="predicted"/>
<dbReference type="EMBL" id="JBHDIY010000002">
    <property type="protein sequence ID" value="MFL4470441.1"/>
    <property type="molecule type" value="Genomic_DNA"/>
</dbReference>
<evidence type="ECO:0000313" key="1">
    <source>
        <dbReference type="EMBL" id="MFL4470441.1"/>
    </source>
</evidence>
<dbReference type="Proteomes" id="UP001627408">
    <property type="component" value="Unassembled WGS sequence"/>
</dbReference>